<dbReference type="Pfam" id="PF12833">
    <property type="entry name" value="HTH_18"/>
    <property type="match status" value="1"/>
</dbReference>
<sequence length="288" mass="31262">MMPDSRLRHAERIERVLAHIEQADSEAGLSVEALAAVAALSPYHFHRVYRLMTGETPGDTIRRVRLARTVPELQNADQSITRAAGGAGYGSSQSYARAFRAATGGSASDVRAGRVDLIDQLLRPAHKGGGEAVPLAVEIVSTAPLRLLAIRNIGAYAELNQAYERLFASVFSQHPMDALRGIYGVWHEDPRFTDPAGLHFDCAIAVGDIEAPDGIELIALAGGDHARLRHVGDYDSLHDSIDRLYAAVLDGGLGRFADRPLHVEYVDDPDSRPAAELRSDIYLPIERA</sequence>
<dbReference type="InterPro" id="IPR050908">
    <property type="entry name" value="SmbC-like"/>
</dbReference>
<dbReference type="GO" id="GO:0003700">
    <property type="term" value="F:DNA-binding transcription factor activity"/>
    <property type="evidence" value="ECO:0007669"/>
    <property type="project" value="InterPro"/>
</dbReference>
<evidence type="ECO:0000256" key="1">
    <source>
        <dbReference type="ARBA" id="ARBA00023015"/>
    </source>
</evidence>
<proteinExistence type="predicted"/>
<dbReference type="OrthoDB" id="9816011at2"/>
<dbReference type="SUPFAM" id="SSF55136">
    <property type="entry name" value="Probable bacterial effector-binding domain"/>
    <property type="match status" value="1"/>
</dbReference>
<dbReference type="SMART" id="SM00342">
    <property type="entry name" value="HTH_ARAC"/>
    <property type="match status" value="1"/>
</dbReference>
<dbReference type="SMART" id="SM00871">
    <property type="entry name" value="AraC_E_bind"/>
    <property type="match status" value="1"/>
</dbReference>
<protein>
    <submittedName>
        <fullName evidence="4">AraC family transcriptional regulator</fullName>
    </submittedName>
</protein>
<organism evidence="4 5">
    <name type="scientific">Maricaulis maris</name>
    <dbReference type="NCBI Taxonomy" id="74318"/>
    <lineage>
        <taxon>Bacteria</taxon>
        <taxon>Pseudomonadati</taxon>
        <taxon>Pseudomonadota</taxon>
        <taxon>Alphaproteobacteria</taxon>
        <taxon>Maricaulales</taxon>
        <taxon>Maricaulaceae</taxon>
        <taxon>Maricaulis</taxon>
    </lineage>
</organism>
<dbReference type="Proteomes" id="UP000273675">
    <property type="component" value="Unassembled WGS sequence"/>
</dbReference>
<dbReference type="Gene3D" id="3.20.80.10">
    <property type="entry name" value="Regulatory factor, effector binding domain"/>
    <property type="match status" value="1"/>
</dbReference>
<evidence type="ECO:0000313" key="5">
    <source>
        <dbReference type="Proteomes" id="UP000273675"/>
    </source>
</evidence>
<dbReference type="InterPro" id="IPR018060">
    <property type="entry name" value="HTH_AraC"/>
</dbReference>
<feature type="domain" description="HTH araC/xylS-type" evidence="3">
    <location>
        <begin position="14"/>
        <end position="113"/>
    </location>
</feature>
<keyword evidence="2" id="KW-0804">Transcription</keyword>
<dbReference type="InterPro" id="IPR029442">
    <property type="entry name" value="GyrI-like"/>
</dbReference>
<dbReference type="EMBL" id="RBIM01000006">
    <property type="protein sequence ID" value="RKQ95569.1"/>
    <property type="molecule type" value="Genomic_DNA"/>
</dbReference>
<dbReference type="SUPFAM" id="SSF46689">
    <property type="entry name" value="Homeodomain-like"/>
    <property type="match status" value="1"/>
</dbReference>
<comment type="caution">
    <text evidence="4">The sequence shown here is derived from an EMBL/GenBank/DDBJ whole genome shotgun (WGS) entry which is preliminary data.</text>
</comment>
<evidence type="ECO:0000313" key="4">
    <source>
        <dbReference type="EMBL" id="RKQ95569.1"/>
    </source>
</evidence>
<dbReference type="RefSeq" id="WP_121212060.1">
    <property type="nucleotide sequence ID" value="NZ_RBIM01000006.1"/>
</dbReference>
<gene>
    <name evidence="4" type="ORF">C7435_2672</name>
</gene>
<dbReference type="Pfam" id="PF06445">
    <property type="entry name" value="GyrI-like"/>
    <property type="match status" value="1"/>
</dbReference>
<evidence type="ECO:0000259" key="3">
    <source>
        <dbReference type="PROSITE" id="PS01124"/>
    </source>
</evidence>
<dbReference type="Gene3D" id="1.10.10.60">
    <property type="entry name" value="Homeodomain-like"/>
    <property type="match status" value="2"/>
</dbReference>
<accession>A0A495D461</accession>
<dbReference type="AlphaFoldDB" id="A0A495D461"/>
<keyword evidence="1" id="KW-0805">Transcription regulation</keyword>
<dbReference type="PROSITE" id="PS01124">
    <property type="entry name" value="HTH_ARAC_FAMILY_2"/>
    <property type="match status" value="1"/>
</dbReference>
<evidence type="ECO:0000256" key="2">
    <source>
        <dbReference type="ARBA" id="ARBA00023163"/>
    </source>
</evidence>
<dbReference type="PANTHER" id="PTHR40055:SF1">
    <property type="entry name" value="TRANSCRIPTIONAL REGULATOR YGIV-RELATED"/>
    <property type="match status" value="1"/>
</dbReference>
<dbReference type="InterPro" id="IPR009057">
    <property type="entry name" value="Homeodomain-like_sf"/>
</dbReference>
<dbReference type="GO" id="GO:0043565">
    <property type="term" value="F:sequence-specific DNA binding"/>
    <property type="evidence" value="ECO:0007669"/>
    <property type="project" value="InterPro"/>
</dbReference>
<dbReference type="InterPro" id="IPR011256">
    <property type="entry name" value="Reg_factor_effector_dom_sf"/>
</dbReference>
<dbReference type="InterPro" id="IPR010499">
    <property type="entry name" value="AraC_E-bd"/>
</dbReference>
<dbReference type="PANTHER" id="PTHR40055">
    <property type="entry name" value="TRANSCRIPTIONAL REGULATOR YGIV-RELATED"/>
    <property type="match status" value="1"/>
</dbReference>
<name>A0A495D461_9PROT</name>
<reference evidence="4 5" key="1">
    <citation type="submission" date="2018-10" db="EMBL/GenBank/DDBJ databases">
        <title>Genomic Encyclopedia of Type Strains, Phase IV (KMG-IV): sequencing the most valuable type-strain genomes for metagenomic binning, comparative biology and taxonomic classification.</title>
        <authorList>
            <person name="Goeker M."/>
        </authorList>
    </citation>
    <scope>NUCLEOTIDE SEQUENCE [LARGE SCALE GENOMIC DNA]</scope>
    <source>
        <strain evidence="4 5">DSM 4734</strain>
    </source>
</reference>